<accession>A0A9D3YX67</accession>
<gene>
    <name evidence="2" type="ORF">DPMN_066119</name>
</gene>
<evidence type="ECO:0000313" key="3">
    <source>
        <dbReference type="Proteomes" id="UP000828390"/>
    </source>
</evidence>
<reference evidence="2" key="2">
    <citation type="submission" date="2020-11" db="EMBL/GenBank/DDBJ databases">
        <authorList>
            <person name="McCartney M.A."/>
            <person name="Auch B."/>
            <person name="Kono T."/>
            <person name="Mallez S."/>
            <person name="Becker A."/>
            <person name="Gohl D.M."/>
            <person name="Silverstein K.A.T."/>
            <person name="Koren S."/>
            <person name="Bechman K.B."/>
            <person name="Herman A."/>
            <person name="Abrahante J.E."/>
            <person name="Garbe J."/>
        </authorList>
    </citation>
    <scope>NUCLEOTIDE SEQUENCE</scope>
    <source>
        <strain evidence="2">Duluth1</strain>
        <tissue evidence="2">Whole animal</tissue>
    </source>
</reference>
<feature type="region of interest" description="Disordered" evidence="1">
    <location>
        <begin position="40"/>
        <end position="72"/>
    </location>
</feature>
<sequence length="72" mass="7782">MTVLSTSFALIRKPPCTHVRLARYGKTILASVTGRTMLTADPDQKALDDDNQDDSCAGAEDGFYPSQSCCPE</sequence>
<proteinExistence type="predicted"/>
<evidence type="ECO:0000256" key="1">
    <source>
        <dbReference type="SAM" id="MobiDB-lite"/>
    </source>
</evidence>
<reference evidence="2" key="1">
    <citation type="journal article" date="2019" name="bioRxiv">
        <title>The Genome of the Zebra Mussel, Dreissena polymorpha: A Resource for Invasive Species Research.</title>
        <authorList>
            <person name="McCartney M.A."/>
            <person name="Auch B."/>
            <person name="Kono T."/>
            <person name="Mallez S."/>
            <person name="Zhang Y."/>
            <person name="Obille A."/>
            <person name="Becker A."/>
            <person name="Abrahante J.E."/>
            <person name="Garbe J."/>
            <person name="Badalamenti J.P."/>
            <person name="Herman A."/>
            <person name="Mangelson H."/>
            <person name="Liachko I."/>
            <person name="Sullivan S."/>
            <person name="Sone E.D."/>
            <person name="Koren S."/>
            <person name="Silverstein K.A.T."/>
            <person name="Beckman K.B."/>
            <person name="Gohl D.M."/>
        </authorList>
    </citation>
    <scope>NUCLEOTIDE SEQUENCE</scope>
    <source>
        <strain evidence="2">Duluth1</strain>
        <tissue evidence="2">Whole animal</tissue>
    </source>
</reference>
<comment type="caution">
    <text evidence="2">The sequence shown here is derived from an EMBL/GenBank/DDBJ whole genome shotgun (WGS) entry which is preliminary data.</text>
</comment>
<name>A0A9D3YX67_DREPO</name>
<dbReference type="EMBL" id="JAIWYP010000014">
    <property type="protein sequence ID" value="KAH3706731.1"/>
    <property type="molecule type" value="Genomic_DNA"/>
</dbReference>
<dbReference type="Proteomes" id="UP000828390">
    <property type="component" value="Unassembled WGS sequence"/>
</dbReference>
<evidence type="ECO:0000313" key="2">
    <source>
        <dbReference type="EMBL" id="KAH3706731.1"/>
    </source>
</evidence>
<protein>
    <submittedName>
        <fullName evidence="2">Uncharacterized protein</fullName>
    </submittedName>
</protein>
<keyword evidence="3" id="KW-1185">Reference proteome</keyword>
<dbReference type="AlphaFoldDB" id="A0A9D3YX67"/>
<organism evidence="2 3">
    <name type="scientific">Dreissena polymorpha</name>
    <name type="common">Zebra mussel</name>
    <name type="synonym">Mytilus polymorpha</name>
    <dbReference type="NCBI Taxonomy" id="45954"/>
    <lineage>
        <taxon>Eukaryota</taxon>
        <taxon>Metazoa</taxon>
        <taxon>Spiralia</taxon>
        <taxon>Lophotrochozoa</taxon>
        <taxon>Mollusca</taxon>
        <taxon>Bivalvia</taxon>
        <taxon>Autobranchia</taxon>
        <taxon>Heteroconchia</taxon>
        <taxon>Euheterodonta</taxon>
        <taxon>Imparidentia</taxon>
        <taxon>Neoheterodontei</taxon>
        <taxon>Myida</taxon>
        <taxon>Dreissenoidea</taxon>
        <taxon>Dreissenidae</taxon>
        <taxon>Dreissena</taxon>
    </lineage>
</organism>